<comment type="caution">
    <text evidence="2">The sequence shown here is derived from an EMBL/GenBank/DDBJ whole genome shotgun (WGS) entry which is preliminary data.</text>
</comment>
<name>A0AAW2YWC2_9EUKA</name>
<accession>A0AAW2YWC2</accession>
<sequence>MTSLLTLVAGYILLINEGFHAVAHLNVLFRVRPPTLEELKGRQNYFLWDGISHILPYFVHGRFLPYLLFEFITHMFYVWRWNKNYYVIRIRDWSVAEYKGKWVTEDFFLTWSDIIGHTLNVWALSQILGSWTLIFWWTPYPLAYIAMSRLYSSSEPKEAEVVKTN</sequence>
<feature type="transmembrane region" description="Helical" evidence="1">
    <location>
        <begin position="63"/>
        <end position="81"/>
    </location>
</feature>
<gene>
    <name evidence="2" type="ORF">AKO1_012705</name>
</gene>
<reference evidence="2 3" key="1">
    <citation type="submission" date="2024-03" db="EMBL/GenBank/DDBJ databases">
        <title>The Acrasis kona genome and developmental transcriptomes reveal deep origins of eukaryotic multicellular pathways.</title>
        <authorList>
            <person name="Sheikh S."/>
            <person name="Fu C.-J."/>
            <person name="Brown M.W."/>
            <person name="Baldauf S.L."/>
        </authorList>
    </citation>
    <scope>NUCLEOTIDE SEQUENCE [LARGE SCALE GENOMIC DNA]</scope>
    <source>
        <strain evidence="2 3">ATCC MYA-3509</strain>
    </source>
</reference>
<organism evidence="2 3">
    <name type="scientific">Acrasis kona</name>
    <dbReference type="NCBI Taxonomy" id="1008807"/>
    <lineage>
        <taxon>Eukaryota</taxon>
        <taxon>Discoba</taxon>
        <taxon>Heterolobosea</taxon>
        <taxon>Tetramitia</taxon>
        <taxon>Eutetramitia</taxon>
        <taxon>Acrasidae</taxon>
        <taxon>Acrasis</taxon>
    </lineage>
</organism>
<keyword evidence="1" id="KW-0472">Membrane</keyword>
<dbReference type="Proteomes" id="UP001431209">
    <property type="component" value="Unassembled WGS sequence"/>
</dbReference>
<dbReference type="EMBL" id="JAOPGA020000762">
    <property type="protein sequence ID" value="KAL0481420.1"/>
    <property type="molecule type" value="Genomic_DNA"/>
</dbReference>
<protein>
    <submittedName>
        <fullName evidence="2">Vacuolar protein sorting protein 9b</fullName>
    </submittedName>
</protein>
<evidence type="ECO:0000313" key="3">
    <source>
        <dbReference type="Proteomes" id="UP001431209"/>
    </source>
</evidence>
<dbReference type="AlphaFoldDB" id="A0AAW2YWC2"/>
<keyword evidence="1" id="KW-1133">Transmembrane helix</keyword>
<evidence type="ECO:0000313" key="2">
    <source>
        <dbReference type="EMBL" id="KAL0481420.1"/>
    </source>
</evidence>
<keyword evidence="3" id="KW-1185">Reference proteome</keyword>
<evidence type="ECO:0000256" key="1">
    <source>
        <dbReference type="SAM" id="Phobius"/>
    </source>
</evidence>
<keyword evidence="1" id="KW-0812">Transmembrane</keyword>
<proteinExistence type="predicted"/>